<reference evidence="4 5" key="1">
    <citation type="journal article" date="2018" name="Mol. Plant">
        <title>The genome of Artemisia annua provides insight into the evolution of Asteraceae family and artemisinin biosynthesis.</title>
        <authorList>
            <person name="Shen Q."/>
            <person name="Zhang L."/>
            <person name="Liao Z."/>
            <person name="Wang S."/>
            <person name="Yan T."/>
            <person name="Shi P."/>
            <person name="Liu M."/>
            <person name="Fu X."/>
            <person name="Pan Q."/>
            <person name="Wang Y."/>
            <person name="Lv Z."/>
            <person name="Lu X."/>
            <person name="Zhang F."/>
            <person name="Jiang W."/>
            <person name="Ma Y."/>
            <person name="Chen M."/>
            <person name="Hao X."/>
            <person name="Li L."/>
            <person name="Tang Y."/>
            <person name="Lv G."/>
            <person name="Zhou Y."/>
            <person name="Sun X."/>
            <person name="Brodelius P.E."/>
            <person name="Rose J.K.C."/>
            <person name="Tang K."/>
        </authorList>
    </citation>
    <scope>NUCLEOTIDE SEQUENCE [LARGE SCALE GENOMIC DNA]</scope>
    <source>
        <strain evidence="5">cv. Huhao1</strain>
        <tissue evidence="4">Leaf</tissue>
    </source>
</reference>
<dbReference type="InterPro" id="IPR002168">
    <property type="entry name" value="Lipase_GDXG_HIS_AS"/>
</dbReference>
<dbReference type="InterPro" id="IPR013094">
    <property type="entry name" value="AB_hydrolase_3"/>
</dbReference>
<gene>
    <name evidence="4" type="ORF">CTI12_AA577670</name>
</gene>
<dbReference type="OrthoDB" id="408631at2759"/>
<dbReference type="AlphaFoldDB" id="A0A2U1KQ12"/>
<keyword evidence="5" id="KW-1185">Reference proteome</keyword>
<dbReference type="InterPro" id="IPR050466">
    <property type="entry name" value="Carboxylest/Gibb_receptor"/>
</dbReference>
<feature type="domain" description="Alpha/beta hydrolase fold-3" evidence="3">
    <location>
        <begin position="84"/>
        <end position="308"/>
    </location>
</feature>
<comment type="similarity">
    <text evidence="1">Belongs to the 'GDXG' lipolytic enzyme family.</text>
</comment>
<evidence type="ECO:0000259" key="3">
    <source>
        <dbReference type="Pfam" id="PF07859"/>
    </source>
</evidence>
<dbReference type="SUPFAM" id="SSF53474">
    <property type="entry name" value="alpha/beta-Hydrolases"/>
    <property type="match status" value="1"/>
</dbReference>
<keyword evidence="2" id="KW-0378">Hydrolase</keyword>
<evidence type="ECO:0000313" key="4">
    <source>
        <dbReference type="EMBL" id="PWA38846.1"/>
    </source>
</evidence>
<evidence type="ECO:0000256" key="2">
    <source>
        <dbReference type="ARBA" id="ARBA00022801"/>
    </source>
</evidence>
<dbReference type="EMBL" id="PKPP01015215">
    <property type="protein sequence ID" value="PWA38846.1"/>
    <property type="molecule type" value="Genomic_DNA"/>
</dbReference>
<dbReference type="PANTHER" id="PTHR23024:SF467">
    <property type="entry name" value="CARBOXYLESTERASE 12-RELATED"/>
    <property type="match status" value="1"/>
</dbReference>
<proteinExistence type="inferred from homology"/>
<comment type="caution">
    <text evidence="4">The sequence shown here is derived from an EMBL/GenBank/DDBJ whole genome shotgun (WGS) entry which is preliminary data.</text>
</comment>
<dbReference type="PROSITE" id="PS01173">
    <property type="entry name" value="LIPASE_GDXG_HIS"/>
    <property type="match status" value="1"/>
</dbReference>
<protein>
    <submittedName>
        <fullName evidence="4">Putative carboxylesterase 12</fullName>
    </submittedName>
</protein>
<dbReference type="Pfam" id="PF07859">
    <property type="entry name" value="Abhydrolase_3"/>
    <property type="match status" value="1"/>
</dbReference>
<name>A0A2U1KQ12_ARTAN</name>
<dbReference type="Gene3D" id="3.40.50.1820">
    <property type="entry name" value="alpha/beta hydrolase"/>
    <property type="match status" value="1"/>
</dbReference>
<dbReference type="InterPro" id="IPR029058">
    <property type="entry name" value="AB_hydrolase_fold"/>
</dbReference>
<sequence length="332" mass="36569">MAFSFAPLPLSHPDEILYDHSPFILIHKNGRIERLVGEELSSAGTDQDTGVQSKDVLISPETGLRARLYAPGTITSQKQKLAVLIYFHGGGFVIGSAFSALFQAFHNKLALEANVIILSVDFRNAPEHVYPAPQEDALAAMHWVASHAKGDGNEPLLNEYADLRRVFFGGESAGATIAHYVGMRLGLQNDLVSYEDQVKVAGIVLIHPYFWGETPIGDEVNADVRERNVLANLWRVANPSISGLDDPFVNPGFDPDLSKLGCTRVLVCVAEKDLLRDRGLYYHDVLKKSGWEGQVDILEAKGEGHAFHLFTPFRENAITLFKTLSSFINGDK</sequence>
<dbReference type="GO" id="GO:0016787">
    <property type="term" value="F:hydrolase activity"/>
    <property type="evidence" value="ECO:0007669"/>
    <property type="project" value="UniProtKB-KW"/>
</dbReference>
<dbReference type="PANTHER" id="PTHR23024">
    <property type="entry name" value="ARYLACETAMIDE DEACETYLASE"/>
    <property type="match status" value="1"/>
</dbReference>
<accession>A0A2U1KQ12</accession>
<evidence type="ECO:0000313" key="5">
    <source>
        <dbReference type="Proteomes" id="UP000245207"/>
    </source>
</evidence>
<evidence type="ECO:0000256" key="1">
    <source>
        <dbReference type="ARBA" id="ARBA00010515"/>
    </source>
</evidence>
<dbReference type="STRING" id="35608.A0A2U1KQ12"/>
<dbReference type="Proteomes" id="UP000245207">
    <property type="component" value="Unassembled WGS sequence"/>
</dbReference>
<organism evidence="4 5">
    <name type="scientific">Artemisia annua</name>
    <name type="common">Sweet wormwood</name>
    <dbReference type="NCBI Taxonomy" id="35608"/>
    <lineage>
        <taxon>Eukaryota</taxon>
        <taxon>Viridiplantae</taxon>
        <taxon>Streptophyta</taxon>
        <taxon>Embryophyta</taxon>
        <taxon>Tracheophyta</taxon>
        <taxon>Spermatophyta</taxon>
        <taxon>Magnoliopsida</taxon>
        <taxon>eudicotyledons</taxon>
        <taxon>Gunneridae</taxon>
        <taxon>Pentapetalae</taxon>
        <taxon>asterids</taxon>
        <taxon>campanulids</taxon>
        <taxon>Asterales</taxon>
        <taxon>Asteraceae</taxon>
        <taxon>Asteroideae</taxon>
        <taxon>Anthemideae</taxon>
        <taxon>Artemisiinae</taxon>
        <taxon>Artemisia</taxon>
    </lineage>
</organism>